<reference evidence="2" key="1">
    <citation type="submission" date="2015-10" db="EMBL/GenBank/DDBJ databases">
        <authorList>
            <person name="Martinez-Garcia P.J."/>
            <person name="Crepeau M.W."/>
            <person name="Puiu D."/>
            <person name="Gonzalez-Ibeas D."/>
            <person name="Whalen J."/>
            <person name="Stevens K."/>
            <person name="Paul R."/>
            <person name="Butterfield T."/>
            <person name="Britton M."/>
            <person name="Reagan R."/>
            <person name="Chakraborty S."/>
            <person name="Walawage S.L."/>
            <person name="Vasquez-Gross H.A."/>
            <person name="Cardeno C."/>
            <person name="Famula R."/>
            <person name="Pratt K."/>
            <person name="Kuruganti S."/>
            <person name="Aradhya M.K."/>
            <person name="Leslie C.A."/>
            <person name="Dandekar A.M."/>
            <person name="Salzberg S.L."/>
            <person name="Wegrzyn J.L."/>
            <person name="Langley C.H."/>
            <person name="Neale D.B."/>
        </authorList>
    </citation>
    <scope>NUCLEOTIDE SEQUENCE</scope>
    <source>
        <tissue evidence="2">Leaves</tissue>
    </source>
</reference>
<dbReference type="Proteomes" id="UP000619265">
    <property type="component" value="Unassembled WGS sequence"/>
</dbReference>
<organism evidence="2 3">
    <name type="scientific">Juglans regia</name>
    <name type="common">English walnut</name>
    <dbReference type="NCBI Taxonomy" id="51240"/>
    <lineage>
        <taxon>Eukaryota</taxon>
        <taxon>Viridiplantae</taxon>
        <taxon>Streptophyta</taxon>
        <taxon>Embryophyta</taxon>
        <taxon>Tracheophyta</taxon>
        <taxon>Spermatophyta</taxon>
        <taxon>Magnoliopsida</taxon>
        <taxon>eudicotyledons</taxon>
        <taxon>Gunneridae</taxon>
        <taxon>Pentapetalae</taxon>
        <taxon>rosids</taxon>
        <taxon>fabids</taxon>
        <taxon>Fagales</taxon>
        <taxon>Juglandaceae</taxon>
        <taxon>Juglans</taxon>
    </lineage>
</organism>
<sequence length="390" mass="43805">MPKLNPDYLSWQKTNQMILSILFSSLADSVIGHVITAGTSRELWLKLESMFSSHSQAKEFQVRFQLTNLSKGEQSVSDFFSKVRMLDDAIAATGNPLPDKEFVTYLLNGLGPLYESFVTSITTRTEPITSNELYHLLLVHESRMTHVSRNTSSLTSLEPSVNLSIGQSRNQRGIGSYRGNRFSRGHNRDFYRGRFSPSQSRPFQNNNSQSTFPPLPTYQICSKTGHTTLQCYSRFDHAYQYEQPHSFSTPPSANYTSPSAITDSSWYPDSVAIHHITHDLSHLNLSSEPYTRNDQIRVGNGSGLPIENIGDSSLLSNFSSFHLSKLLHDKITGKLLINGPIREGLYQFPPPRAPFLENEPPSVNGTDTLDIPPLIWFSESCDPTVCRISH</sequence>
<comment type="caution">
    <text evidence="2">The sequence shown here is derived from an EMBL/GenBank/DDBJ whole genome shotgun (WGS) entry which is preliminary data.</text>
</comment>
<dbReference type="EMBL" id="LIHL02000009">
    <property type="protein sequence ID" value="KAF5460331.1"/>
    <property type="molecule type" value="Genomic_DNA"/>
</dbReference>
<dbReference type="Pfam" id="PF14223">
    <property type="entry name" value="Retrotran_gag_2"/>
    <property type="match status" value="1"/>
</dbReference>
<evidence type="ECO:0000313" key="2">
    <source>
        <dbReference type="EMBL" id="KAF5460331.1"/>
    </source>
</evidence>
<protein>
    <submittedName>
        <fullName evidence="2">Uncharacterized protein</fullName>
    </submittedName>
</protein>
<feature type="region of interest" description="Disordered" evidence="1">
    <location>
        <begin position="168"/>
        <end position="214"/>
    </location>
</feature>
<gene>
    <name evidence="2" type="ORF">F2P56_020209</name>
</gene>
<reference evidence="2" key="2">
    <citation type="submission" date="2020-03" db="EMBL/GenBank/DDBJ databases">
        <title>Walnut 2.0.</title>
        <authorList>
            <person name="Marrano A."/>
            <person name="Britton M."/>
            <person name="Zimin A.V."/>
            <person name="Zaini P.A."/>
            <person name="Workman R."/>
            <person name="Puiu D."/>
            <person name="Bianco L."/>
            <person name="Allen B.J."/>
            <person name="Troggio M."/>
            <person name="Leslie C.A."/>
            <person name="Timp W."/>
            <person name="Dendekar A."/>
            <person name="Salzberg S.L."/>
            <person name="Neale D.B."/>
        </authorList>
    </citation>
    <scope>NUCLEOTIDE SEQUENCE</scope>
    <source>
        <tissue evidence="2">Leaves</tissue>
    </source>
</reference>
<dbReference type="PANTHER" id="PTHR47481:SF10">
    <property type="entry name" value="COPIA-LIKE POLYPROTEIN_RETROTRANSPOSON"/>
    <property type="match status" value="1"/>
</dbReference>
<proteinExistence type="predicted"/>
<feature type="compositionally biased region" description="Polar residues" evidence="1">
    <location>
        <begin position="196"/>
        <end position="212"/>
    </location>
</feature>
<dbReference type="AlphaFoldDB" id="A0A833X5U3"/>
<evidence type="ECO:0000256" key="1">
    <source>
        <dbReference type="SAM" id="MobiDB-lite"/>
    </source>
</evidence>
<name>A0A833X5U3_JUGRE</name>
<evidence type="ECO:0000313" key="3">
    <source>
        <dbReference type="Proteomes" id="UP000619265"/>
    </source>
</evidence>
<dbReference type="Gramene" id="Jr09_07670_p1">
    <property type="protein sequence ID" value="cds.Jr09_07670_p1"/>
    <property type="gene ID" value="Jr09_07670"/>
</dbReference>
<accession>A0A833X5U3</accession>
<dbReference type="PANTHER" id="PTHR47481">
    <property type="match status" value="1"/>
</dbReference>